<dbReference type="EMBL" id="NEVP01000011">
    <property type="protein sequence ID" value="OZI46680.1"/>
    <property type="molecule type" value="Genomic_DNA"/>
</dbReference>
<keyword evidence="2" id="KW-1185">Reference proteome</keyword>
<dbReference type="OrthoDB" id="8655591at2"/>
<dbReference type="Proteomes" id="UP000216913">
    <property type="component" value="Unassembled WGS sequence"/>
</dbReference>
<evidence type="ECO:0008006" key="3">
    <source>
        <dbReference type="Google" id="ProtNLM"/>
    </source>
</evidence>
<dbReference type="Gene3D" id="3.30.1460.10">
    <property type="match status" value="1"/>
</dbReference>
<dbReference type="RefSeq" id="WP_094802528.1">
    <property type="nucleotide sequence ID" value="NZ_NEVP01000011.1"/>
</dbReference>
<evidence type="ECO:0000313" key="1">
    <source>
        <dbReference type="EMBL" id="OZI46680.1"/>
    </source>
</evidence>
<organism evidence="1 2">
    <name type="scientific">Bordetella genomosp. 5</name>
    <dbReference type="NCBI Taxonomy" id="1395608"/>
    <lineage>
        <taxon>Bacteria</taxon>
        <taxon>Pseudomonadati</taxon>
        <taxon>Pseudomonadota</taxon>
        <taxon>Betaproteobacteria</taxon>
        <taxon>Burkholderiales</taxon>
        <taxon>Alcaligenaceae</taxon>
        <taxon>Bordetella</taxon>
    </lineage>
</organism>
<protein>
    <recommendedName>
        <fullName evidence="3">Tir chaperone family protein</fullName>
    </recommendedName>
</protein>
<dbReference type="SUPFAM" id="SSF69635">
    <property type="entry name" value="Type III secretory system chaperone-like"/>
    <property type="match status" value="1"/>
</dbReference>
<dbReference type="InterPro" id="IPR010261">
    <property type="entry name" value="Tir_chaperone"/>
</dbReference>
<sequence length="145" mass="15289">MPDPTFARIVSEFGSSLGMGGLQPSAEGVCQLVFDGRHVLRLISMGARGQVLLSCLLGPTSADAAQTELMAKANFMQAGRGAVLCVGPDGKPHIQLALPYVECAPSALMAAVEALLDQADRWNERLAREAAPASRMSAPMFFQSV</sequence>
<dbReference type="AlphaFoldDB" id="A0A261TC62"/>
<evidence type="ECO:0000313" key="2">
    <source>
        <dbReference type="Proteomes" id="UP000216913"/>
    </source>
</evidence>
<dbReference type="CDD" id="cd16364">
    <property type="entry name" value="T3SC_I-like"/>
    <property type="match status" value="1"/>
</dbReference>
<dbReference type="GO" id="GO:0030254">
    <property type="term" value="P:protein secretion by the type III secretion system"/>
    <property type="evidence" value="ECO:0007669"/>
    <property type="project" value="InterPro"/>
</dbReference>
<reference evidence="1 2" key="1">
    <citation type="submission" date="2017-05" db="EMBL/GenBank/DDBJ databases">
        <title>Complete and WGS of Bordetella genogroups.</title>
        <authorList>
            <person name="Spilker T."/>
            <person name="LiPuma J."/>
        </authorList>
    </citation>
    <scope>NUCLEOTIDE SEQUENCE [LARGE SCALE GENOMIC DNA]</scope>
    <source>
        <strain evidence="1 2">AU10456</strain>
    </source>
</reference>
<comment type="caution">
    <text evidence="1">The sequence shown here is derived from an EMBL/GenBank/DDBJ whole genome shotgun (WGS) entry which is preliminary data.</text>
</comment>
<name>A0A261TC62_9BORD</name>
<dbReference type="Pfam" id="PF05932">
    <property type="entry name" value="CesT"/>
    <property type="match status" value="1"/>
</dbReference>
<accession>A0A261TC62</accession>
<gene>
    <name evidence="1" type="ORF">CAL25_18485</name>
</gene>
<proteinExistence type="predicted"/>